<reference evidence="1" key="2">
    <citation type="submission" date="2023-06" db="EMBL/GenBank/DDBJ databases">
        <authorList>
            <person name="Ma L."/>
            <person name="Liu K.-W."/>
            <person name="Li Z."/>
            <person name="Hsiao Y.-Y."/>
            <person name="Qi Y."/>
            <person name="Fu T."/>
            <person name="Tang G."/>
            <person name="Zhang D."/>
            <person name="Sun W.-H."/>
            <person name="Liu D.-K."/>
            <person name="Li Y."/>
            <person name="Chen G.-Z."/>
            <person name="Liu X.-D."/>
            <person name="Liao X.-Y."/>
            <person name="Jiang Y.-T."/>
            <person name="Yu X."/>
            <person name="Hao Y."/>
            <person name="Huang J."/>
            <person name="Zhao X.-W."/>
            <person name="Ke S."/>
            <person name="Chen Y.-Y."/>
            <person name="Wu W.-L."/>
            <person name="Hsu J.-L."/>
            <person name="Lin Y.-F."/>
            <person name="Huang M.-D."/>
            <person name="Li C.-Y."/>
            <person name="Huang L."/>
            <person name="Wang Z.-W."/>
            <person name="Zhao X."/>
            <person name="Zhong W.-Y."/>
            <person name="Peng D.-H."/>
            <person name="Ahmad S."/>
            <person name="Lan S."/>
            <person name="Zhang J.-S."/>
            <person name="Tsai W.-C."/>
            <person name="Van De Peer Y."/>
            <person name="Liu Z.-J."/>
        </authorList>
    </citation>
    <scope>NUCLEOTIDE SEQUENCE</scope>
    <source>
        <strain evidence="1">CP</strain>
        <tissue evidence="1">Leaves</tissue>
    </source>
</reference>
<dbReference type="PANTHER" id="PTHR36800:SF1">
    <property type="entry name" value="POLYAMINE-MODULATED FACTOR 1-BINDING PROTEIN"/>
    <property type="match status" value="1"/>
</dbReference>
<keyword evidence="2" id="KW-1185">Reference proteome</keyword>
<accession>A0AAV9EJ16</accession>
<evidence type="ECO:0000313" key="2">
    <source>
        <dbReference type="Proteomes" id="UP001180020"/>
    </source>
</evidence>
<comment type="caution">
    <text evidence="1">The sequence shown here is derived from an EMBL/GenBank/DDBJ whole genome shotgun (WGS) entry which is preliminary data.</text>
</comment>
<evidence type="ECO:0000313" key="1">
    <source>
        <dbReference type="EMBL" id="KAK1312783.1"/>
    </source>
</evidence>
<reference evidence="1" key="1">
    <citation type="journal article" date="2023" name="Nat. Commun.">
        <title>Diploid and tetraploid genomes of Acorus and the evolution of monocots.</title>
        <authorList>
            <person name="Ma L."/>
            <person name="Liu K.W."/>
            <person name="Li Z."/>
            <person name="Hsiao Y.Y."/>
            <person name="Qi Y."/>
            <person name="Fu T."/>
            <person name="Tang G.D."/>
            <person name="Zhang D."/>
            <person name="Sun W.H."/>
            <person name="Liu D.K."/>
            <person name="Li Y."/>
            <person name="Chen G.Z."/>
            <person name="Liu X.D."/>
            <person name="Liao X.Y."/>
            <person name="Jiang Y.T."/>
            <person name="Yu X."/>
            <person name="Hao Y."/>
            <person name="Huang J."/>
            <person name="Zhao X.W."/>
            <person name="Ke S."/>
            <person name="Chen Y.Y."/>
            <person name="Wu W.L."/>
            <person name="Hsu J.L."/>
            <person name="Lin Y.F."/>
            <person name="Huang M.D."/>
            <person name="Li C.Y."/>
            <person name="Huang L."/>
            <person name="Wang Z.W."/>
            <person name="Zhao X."/>
            <person name="Zhong W.Y."/>
            <person name="Peng D.H."/>
            <person name="Ahmad S."/>
            <person name="Lan S."/>
            <person name="Zhang J.S."/>
            <person name="Tsai W.C."/>
            <person name="Van de Peer Y."/>
            <person name="Liu Z.J."/>
        </authorList>
    </citation>
    <scope>NUCLEOTIDE SEQUENCE</scope>
    <source>
        <strain evidence="1">CP</strain>
    </source>
</reference>
<dbReference type="PANTHER" id="PTHR36800">
    <property type="entry name" value="POLYAMINE-MODULATED FACTOR 1-BINDING PROTEIN"/>
    <property type="match status" value="1"/>
</dbReference>
<dbReference type="EMBL" id="JAUJYO010000007">
    <property type="protein sequence ID" value="KAK1312783.1"/>
    <property type="molecule type" value="Genomic_DNA"/>
</dbReference>
<gene>
    <name evidence="1" type="ORF">QJS10_CPA07g00461</name>
</gene>
<sequence length="111" mass="12246">MEASKALVPVSSTAASEGLHVSEAESPFSSLLYEVFLNALYADVSQQVQAAMENMLKTITDIDQSSSGINEDIEQCKGSVVERKKILEEEKERFQKAAFSVLEMLNDQDIN</sequence>
<dbReference type="Proteomes" id="UP001180020">
    <property type="component" value="Unassembled WGS sequence"/>
</dbReference>
<proteinExistence type="predicted"/>
<protein>
    <submittedName>
        <fullName evidence="1">Uncharacterized protein</fullName>
    </submittedName>
</protein>
<name>A0AAV9EJ16_ACOCL</name>
<dbReference type="AlphaFoldDB" id="A0AAV9EJ16"/>
<organism evidence="1 2">
    <name type="scientific">Acorus calamus</name>
    <name type="common">Sweet flag</name>
    <dbReference type="NCBI Taxonomy" id="4465"/>
    <lineage>
        <taxon>Eukaryota</taxon>
        <taxon>Viridiplantae</taxon>
        <taxon>Streptophyta</taxon>
        <taxon>Embryophyta</taxon>
        <taxon>Tracheophyta</taxon>
        <taxon>Spermatophyta</taxon>
        <taxon>Magnoliopsida</taxon>
        <taxon>Liliopsida</taxon>
        <taxon>Acoraceae</taxon>
        <taxon>Acorus</taxon>
    </lineage>
</organism>